<dbReference type="Proteomes" id="UP000695000">
    <property type="component" value="Unplaced"/>
</dbReference>
<feature type="domain" description="DRBM" evidence="3">
    <location>
        <begin position="3"/>
        <end position="71"/>
    </location>
</feature>
<feature type="domain" description="DRBM" evidence="3">
    <location>
        <begin position="336"/>
        <end position="400"/>
    </location>
</feature>
<evidence type="ECO:0000256" key="1">
    <source>
        <dbReference type="ARBA" id="ARBA00022884"/>
    </source>
</evidence>
<dbReference type="SMART" id="SM00358">
    <property type="entry name" value="DSRM"/>
    <property type="match status" value="4"/>
</dbReference>
<keyword evidence="4" id="KW-1185">Reference proteome</keyword>
<dbReference type="PANTHER" id="PTHR46205:SF3">
    <property type="entry name" value="LOQUACIOUS, ISOFORM B"/>
    <property type="match status" value="1"/>
</dbReference>
<keyword evidence="1 2" id="KW-0694">RNA-binding</keyword>
<protein>
    <submittedName>
        <fullName evidence="5">Uncharacterized protein LOC108566208</fullName>
    </submittedName>
</protein>
<dbReference type="PROSITE" id="PS50137">
    <property type="entry name" value="DS_RBD"/>
    <property type="match status" value="3"/>
</dbReference>
<evidence type="ECO:0000313" key="5">
    <source>
        <dbReference type="RefSeq" id="XP_017781483.1"/>
    </source>
</evidence>
<organism evidence="4 5">
    <name type="scientific">Nicrophorus vespilloides</name>
    <name type="common">Boreal carrion beetle</name>
    <dbReference type="NCBI Taxonomy" id="110193"/>
    <lineage>
        <taxon>Eukaryota</taxon>
        <taxon>Metazoa</taxon>
        <taxon>Ecdysozoa</taxon>
        <taxon>Arthropoda</taxon>
        <taxon>Hexapoda</taxon>
        <taxon>Insecta</taxon>
        <taxon>Pterygota</taxon>
        <taxon>Neoptera</taxon>
        <taxon>Endopterygota</taxon>
        <taxon>Coleoptera</taxon>
        <taxon>Polyphaga</taxon>
        <taxon>Staphyliniformia</taxon>
        <taxon>Silphidae</taxon>
        <taxon>Nicrophorinae</taxon>
        <taxon>Nicrophorus</taxon>
    </lineage>
</organism>
<reference evidence="5" key="1">
    <citation type="submission" date="2025-08" db="UniProtKB">
        <authorList>
            <consortium name="RefSeq"/>
        </authorList>
    </citation>
    <scope>IDENTIFICATION</scope>
    <source>
        <tissue evidence="5">Whole Larva</tissue>
    </source>
</reference>
<dbReference type="RefSeq" id="XP_017781483.1">
    <property type="nucleotide sequence ID" value="XM_017925994.1"/>
</dbReference>
<dbReference type="Pfam" id="PF00035">
    <property type="entry name" value="dsrm"/>
    <property type="match status" value="3"/>
</dbReference>
<evidence type="ECO:0000256" key="2">
    <source>
        <dbReference type="PROSITE-ProRule" id="PRU00266"/>
    </source>
</evidence>
<dbReference type="InterPro" id="IPR051247">
    <property type="entry name" value="RLC_Component"/>
</dbReference>
<dbReference type="PANTHER" id="PTHR46205">
    <property type="entry name" value="LOQUACIOUS, ISOFORM B"/>
    <property type="match status" value="1"/>
</dbReference>
<dbReference type="SUPFAM" id="SSF54768">
    <property type="entry name" value="dsRNA-binding domain-like"/>
    <property type="match status" value="4"/>
</dbReference>
<dbReference type="Gene3D" id="3.30.160.20">
    <property type="match status" value="4"/>
</dbReference>
<evidence type="ECO:0000259" key="3">
    <source>
        <dbReference type="PROSITE" id="PS50137"/>
    </source>
</evidence>
<dbReference type="GeneID" id="108566208"/>
<sequence length="557" mass="61705">MSNPIGTLQELTVKMGIGIPTYTYDNITEPSSPSQFKCYGSCNGIVFTSIAGSKKVAKTNTATQILNYIRSRSFRFVESNPTPINDTKIAIGLLHNNTVDNDLANSIPINNTKNAISLLQEYTVQHGLAYPKYEFTDLTQPSSPSQFECYGICANNVTSRVITTSKASAKLKVAENMYRQLQSEHTSCSNSISNSNTSTTNEFQELPSPKIVTKSIDLNNITNAIGYLQEYTVKNNIPMPQYYFKQISVSSACIKFECIATCGSIKVSETSTNKKDAKLQAAQAVLSKLLNIPFPLGESCYCSNLSDIDGISNTEYSDSGSDLDNIFKSGVTIEKDAISKVNEYCAQNRMEYARYNPMGSKDGKFRIQCALENLVTEGLGTTKKVAKKNAAEKMLELIQDSDPHKMKISKESSSDDEIIAKFSELSFNIGTGNFLPPPEDRVYKKIDEYSTKSEIIEEPLEIKKEIVENATTSSPNTSVIDYVAEIKRMSKEINNLGVEYEITQVCNDPCVMYFSYIKSGKPSLSTLQTGSNSLILKYKLLDNELKNIKRDGKLDID</sequence>
<dbReference type="InterPro" id="IPR014720">
    <property type="entry name" value="dsRBD_dom"/>
</dbReference>
<gene>
    <name evidence="5" type="primary">LOC108566208</name>
</gene>
<proteinExistence type="predicted"/>
<feature type="domain" description="DRBM" evidence="3">
    <location>
        <begin position="223"/>
        <end position="291"/>
    </location>
</feature>
<name>A0ABM1N3T3_NICVS</name>
<evidence type="ECO:0000313" key="4">
    <source>
        <dbReference type="Proteomes" id="UP000695000"/>
    </source>
</evidence>
<dbReference type="CDD" id="cd00048">
    <property type="entry name" value="DSRM_SF"/>
    <property type="match status" value="3"/>
</dbReference>
<accession>A0ABM1N3T3</accession>